<dbReference type="InterPro" id="IPR011598">
    <property type="entry name" value="bHLH_dom"/>
</dbReference>
<gene>
    <name evidence="10" type="ORF">Ciccas_014466</name>
</gene>
<protein>
    <recommendedName>
        <fullName evidence="9">BHLH domain-containing protein</fullName>
    </recommendedName>
</protein>
<dbReference type="PANTHER" id="PTHR19290:SF134">
    <property type="entry name" value="NEUROGENIC DIFFERENTIATION FACTOR 1"/>
    <property type="match status" value="1"/>
</dbReference>
<proteinExistence type="predicted"/>
<dbReference type="PANTHER" id="PTHR19290">
    <property type="entry name" value="BASIC HELIX-LOOP-HELIX PROTEIN NEUROGENIN-RELATED"/>
    <property type="match status" value="1"/>
</dbReference>
<evidence type="ECO:0000256" key="3">
    <source>
        <dbReference type="ARBA" id="ARBA00022902"/>
    </source>
</evidence>
<evidence type="ECO:0000256" key="8">
    <source>
        <dbReference type="SAM" id="MobiDB-lite"/>
    </source>
</evidence>
<reference evidence="10 11" key="1">
    <citation type="submission" date="2024-11" db="EMBL/GenBank/DDBJ databases">
        <title>Adaptive evolution of stress response genes in parasites aligns with host niche diversity.</title>
        <authorList>
            <person name="Hahn C."/>
            <person name="Resl P."/>
        </authorList>
    </citation>
    <scope>NUCLEOTIDE SEQUENCE [LARGE SCALE GENOMIC DNA]</scope>
    <source>
        <strain evidence="10">EGGRZ-B1_66</strain>
        <tissue evidence="10">Body</tissue>
    </source>
</reference>
<evidence type="ECO:0000256" key="7">
    <source>
        <dbReference type="ARBA" id="ARBA00023242"/>
    </source>
</evidence>
<keyword evidence="4" id="KW-0805">Transcription regulation</keyword>
<evidence type="ECO:0000313" key="11">
    <source>
        <dbReference type="Proteomes" id="UP001626550"/>
    </source>
</evidence>
<evidence type="ECO:0000256" key="4">
    <source>
        <dbReference type="ARBA" id="ARBA00023015"/>
    </source>
</evidence>
<dbReference type="InterPro" id="IPR050359">
    <property type="entry name" value="bHLH_transcription_factors"/>
</dbReference>
<keyword evidence="1" id="KW-0217">Developmental protein</keyword>
<accession>A0ABD2PIB1</accession>
<keyword evidence="7" id="KW-0539">Nucleus</keyword>
<evidence type="ECO:0000256" key="6">
    <source>
        <dbReference type="ARBA" id="ARBA00023163"/>
    </source>
</evidence>
<dbReference type="EMBL" id="JBJKFK010008595">
    <property type="protein sequence ID" value="KAL3307034.1"/>
    <property type="molecule type" value="Genomic_DNA"/>
</dbReference>
<dbReference type="InterPro" id="IPR036638">
    <property type="entry name" value="HLH_DNA-bd_sf"/>
</dbReference>
<feature type="domain" description="BHLH" evidence="9">
    <location>
        <begin position="43"/>
        <end position="95"/>
    </location>
</feature>
<dbReference type="Pfam" id="PF00010">
    <property type="entry name" value="HLH"/>
    <property type="match status" value="1"/>
</dbReference>
<evidence type="ECO:0000256" key="2">
    <source>
        <dbReference type="ARBA" id="ARBA00022782"/>
    </source>
</evidence>
<evidence type="ECO:0000313" key="10">
    <source>
        <dbReference type="EMBL" id="KAL3307034.1"/>
    </source>
</evidence>
<dbReference type="AlphaFoldDB" id="A0ABD2PIB1"/>
<evidence type="ECO:0000256" key="5">
    <source>
        <dbReference type="ARBA" id="ARBA00023125"/>
    </source>
</evidence>
<dbReference type="Gene3D" id="4.10.280.10">
    <property type="entry name" value="Helix-loop-helix DNA-binding domain"/>
    <property type="match status" value="1"/>
</dbReference>
<feature type="region of interest" description="Disordered" evidence="8">
    <location>
        <begin position="1"/>
        <end position="34"/>
    </location>
</feature>
<sequence length="221" mass="24831">SLTSDTNAAKEPKAVSQLSVKIPKKRGPKKKPLTKEREVKLKIRRARANTRERNRMHGLNYALEALRKTVPSFSNSQRLSKIETLRIARNYIMVLNELLENDGVMHPLKMALTLTDGLTQNTTNTIAGQLRVNATDIHQWRKMHGHQEASEHSGSVSSYGHDNNSFTSLDASSEFHLFSTDCSIRSACELLQSFQTGFQSHLVNTSLPTTPESQPCDTFLR</sequence>
<evidence type="ECO:0000256" key="1">
    <source>
        <dbReference type="ARBA" id="ARBA00022473"/>
    </source>
</evidence>
<organism evidence="10 11">
    <name type="scientific">Cichlidogyrus casuarinus</name>
    <dbReference type="NCBI Taxonomy" id="1844966"/>
    <lineage>
        <taxon>Eukaryota</taxon>
        <taxon>Metazoa</taxon>
        <taxon>Spiralia</taxon>
        <taxon>Lophotrochozoa</taxon>
        <taxon>Platyhelminthes</taxon>
        <taxon>Monogenea</taxon>
        <taxon>Monopisthocotylea</taxon>
        <taxon>Dactylogyridea</taxon>
        <taxon>Ancyrocephalidae</taxon>
        <taxon>Cichlidogyrus</taxon>
    </lineage>
</organism>
<keyword evidence="3" id="KW-0524">Neurogenesis</keyword>
<feature type="compositionally biased region" description="Basic residues" evidence="8">
    <location>
        <begin position="22"/>
        <end position="32"/>
    </location>
</feature>
<feature type="non-terminal residue" evidence="10">
    <location>
        <position position="1"/>
    </location>
</feature>
<dbReference type="PROSITE" id="PS50888">
    <property type="entry name" value="BHLH"/>
    <property type="match status" value="1"/>
</dbReference>
<keyword evidence="6" id="KW-0804">Transcription</keyword>
<dbReference type="GO" id="GO:0030154">
    <property type="term" value="P:cell differentiation"/>
    <property type="evidence" value="ECO:0007669"/>
    <property type="project" value="UniProtKB-KW"/>
</dbReference>
<evidence type="ECO:0000259" key="9">
    <source>
        <dbReference type="PROSITE" id="PS50888"/>
    </source>
</evidence>
<dbReference type="GO" id="GO:0007399">
    <property type="term" value="P:nervous system development"/>
    <property type="evidence" value="ECO:0007669"/>
    <property type="project" value="UniProtKB-KW"/>
</dbReference>
<keyword evidence="2" id="KW-0221">Differentiation</keyword>
<comment type="caution">
    <text evidence="10">The sequence shown here is derived from an EMBL/GenBank/DDBJ whole genome shotgun (WGS) entry which is preliminary data.</text>
</comment>
<dbReference type="InterPro" id="IPR022575">
    <property type="entry name" value="NeuroD_DUF"/>
</dbReference>
<dbReference type="GO" id="GO:0003677">
    <property type="term" value="F:DNA binding"/>
    <property type="evidence" value="ECO:0007669"/>
    <property type="project" value="UniProtKB-KW"/>
</dbReference>
<dbReference type="Pfam" id="PF12533">
    <property type="entry name" value="Neuro_bHLH"/>
    <property type="match status" value="1"/>
</dbReference>
<keyword evidence="11" id="KW-1185">Reference proteome</keyword>
<keyword evidence="5" id="KW-0238">DNA-binding</keyword>
<dbReference type="Proteomes" id="UP001626550">
    <property type="component" value="Unassembled WGS sequence"/>
</dbReference>
<dbReference type="SUPFAM" id="SSF47459">
    <property type="entry name" value="HLH, helix-loop-helix DNA-binding domain"/>
    <property type="match status" value="1"/>
</dbReference>
<dbReference type="SMART" id="SM00353">
    <property type="entry name" value="HLH"/>
    <property type="match status" value="1"/>
</dbReference>
<name>A0ABD2PIB1_9PLAT</name>